<reference evidence="5" key="2">
    <citation type="submission" date="2020-12" db="UniProtKB">
        <authorList>
            <consortium name="WormBaseParasite"/>
        </authorList>
    </citation>
    <scope>IDENTIFICATION</scope>
</reference>
<dbReference type="WormBase" id="SRAE_1000089600">
    <property type="protein sequence ID" value="SRP04139"/>
    <property type="gene ID" value="WBGene00257496"/>
</dbReference>
<evidence type="ECO:0000256" key="1">
    <source>
        <dbReference type="SAM" id="SignalP"/>
    </source>
</evidence>
<evidence type="ECO:0000313" key="6">
    <source>
        <dbReference type="WormBase" id="SRAE_1000089600"/>
    </source>
</evidence>
<dbReference type="Pfam" id="PF01681">
    <property type="entry name" value="C6"/>
    <property type="match status" value="1"/>
</dbReference>
<dbReference type="RefSeq" id="XP_024501828.1">
    <property type="nucleotide sequence ID" value="XM_024647784.1"/>
</dbReference>
<evidence type="ECO:0000313" key="3">
    <source>
        <dbReference type="EMBL" id="CEF62626.1"/>
    </source>
</evidence>
<dbReference type="AlphaFoldDB" id="A0A090KYW1"/>
<protein>
    <submittedName>
        <fullName evidence="3 5">C6 domain-containing protein</fullName>
    </submittedName>
</protein>
<proteinExistence type="predicted"/>
<dbReference type="WBParaSite" id="SRAE_1000089600.1">
    <property type="protein sequence ID" value="SRAE_1000089600.1"/>
    <property type="gene ID" value="WBGene00257496"/>
</dbReference>
<feature type="chain" id="PRO_5015030294" evidence="1">
    <location>
        <begin position="22"/>
        <end position="164"/>
    </location>
</feature>
<feature type="signal peptide" evidence="1">
    <location>
        <begin position="1"/>
        <end position="21"/>
    </location>
</feature>
<dbReference type="EMBL" id="LN609528">
    <property type="protein sequence ID" value="CEF62626.1"/>
    <property type="molecule type" value="Genomic_DNA"/>
</dbReference>
<evidence type="ECO:0000313" key="5">
    <source>
        <dbReference type="WBParaSite" id="SRAE_1000089600.1"/>
    </source>
</evidence>
<name>A0A090KYW1_STRRB</name>
<dbReference type="Proteomes" id="UP000035682">
    <property type="component" value="Unplaced"/>
</dbReference>
<evidence type="ECO:0000313" key="4">
    <source>
        <dbReference type="Proteomes" id="UP000035682"/>
    </source>
</evidence>
<reference evidence="3 4" key="1">
    <citation type="submission" date="2014-09" db="EMBL/GenBank/DDBJ databases">
        <authorList>
            <person name="Martin A.A."/>
        </authorList>
    </citation>
    <scope>NUCLEOTIDE SEQUENCE</scope>
    <source>
        <strain evidence="4">ED321</strain>
        <strain evidence="3">ED321 Heterogonic</strain>
    </source>
</reference>
<dbReference type="GeneID" id="36374991"/>
<feature type="domain" description="C6" evidence="2">
    <location>
        <begin position="79"/>
        <end position="161"/>
    </location>
</feature>
<keyword evidence="1" id="KW-0732">Signal</keyword>
<accession>A0A090KYW1</accession>
<evidence type="ECO:0000259" key="2">
    <source>
        <dbReference type="Pfam" id="PF01681"/>
    </source>
</evidence>
<keyword evidence="4" id="KW-1185">Reference proteome</keyword>
<dbReference type="InterPro" id="IPR002601">
    <property type="entry name" value="C6_domain"/>
</dbReference>
<gene>
    <name evidence="3 5 6" type="ORF">SRAE_1000089600</name>
</gene>
<dbReference type="CTD" id="36374991"/>
<sequence length="164" mass="17704">MNYKYFLKLILFFIFFNEIKSCFSNSGNKPISTITTTTVNPTSTTSITSTTTAATSTTTTVVSNCGTIDVLKNDPANSLDITQTETQQPDGSFTLKLECISQDPATTVTLFWNDGKNGMTDSPTNTITANLVCGNAGNWELTQPDPATGNDVTTEITQVECLFI</sequence>
<organism evidence="3">
    <name type="scientific">Strongyloides ratti</name>
    <name type="common">Parasitic roundworm</name>
    <dbReference type="NCBI Taxonomy" id="34506"/>
    <lineage>
        <taxon>Eukaryota</taxon>
        <taxon>Metazoa</taxon>
        <taxon>Ecdysozoa</taxon>
        <taxon>Nematoda</taxon>
        <taxon>Chromadorea</taxon>
        <taxon>Rhabditida</taxon>
        <taxon>Tylenchina</taxon>
        <taxon>Panagrolaimomorpha</taxon>
        <taxon>Strongyloidoidea</taxon>
        <taxon>Strongyloididae</taxon>
        <taxon>Strongyloides</taxon>
    </lineage>
</organism>